<keyword evidence="3" id="KW-1185">Reference proteome</keyword>
<dbReference type="Proteomes" id="UP000270094">
    <property type="component" value="Unassembled WGS sequence"/>
</dbReference>
<gene>
    <name evidence="2" type="ORF">SVUK_LOCUS11246</name>
</gene>
<protein>
    <submittedName>
        <fullName evidence="2">Uncharacterized protein</fullName>
    </submittedName>
</protein>
<evidence type="ECO:0000313" key="3">
    <source>
        <dbReference type="Proteomes" id="UP000270094"/>
    </source>
</evidence>
<dbReference type="EMBL" id="UYYB01096612">
    <property type="protein sequence ID" value="VDM76248.1"/>
    <property type="molecule type" value="Genomic_DNA"/>
</dbReference>
<reference evidence="2 3" key="1">
    <citation type="submission" date="2018-11" db="EMBL/GenBank/DDBJ databases">
        <authorList>
            <consortium name="Pathogen Informatics"/>
        </authorList>
    </citation>
    <scope>NUCLEOTIDE SEQUENCE [LARGE SCALE GENOMIC DNA]</scope>
</reference>
<organism evidence="2 3">
    <name type="scientific">Strongylus vulgaris</name>
    <name type="common">Blood worm</name>
    <dbReference type="NCBI Taxonomy" id="40348"/>
    <lineage>
        <taxon>Eukaryota</taxon>
        <taxon>Metazoa</taxon>
        <taxon>Ecdysozoa</taxon>
        <taxon>Nematoda</taxon>
        <taxon>Chromadorea</taxon>
        <taxon>Rhabditida</taxon>
        <taxon>Rhabditina</taxon>
        <taxon>Rhabditomorpha</taxon>
        <taxon>Strongyloidea</taxon>
        <taxon>Strongylidae</taxon>
        <taxon>Strongylus</taxon>
    </lineage>
</organism>
<dbReference type="OrthoDB" id="10474357at2759"/>
<dbReference type="AlphaFoldDB" id="A0A3P7LAW4"/>
<name>A0A3P7LAW4_STRVU</name>
<sequence>MVLSACQIRSMTLSVPECTEVNRARIASRRKMSLGSAPLLANGRRTPPPSRRTSIAGTFGQSGYDFL</sequence>
<feature type="region of interest" description="Disordered" evidence="1">
    <location>
        <begin position="36"/>
        <end position="67"/>
    </location>
</feature>
<accession>A0A3P7LAW4</accession>
<evidence type="ECO:0000256" key="1">
    <source>
        <dbReference type="SAM" id="MobiDB-lite"/>
    </source>
</evidence>
<evidence type="ECO:0000313" key="2">
    <source>
        <dbReference type="EMBL" id="VDM76248.1"/>
    </source>
</evidence>
<proteinExistence type="predicted"/>